<accession>A0AAD9TRP6</accession>
<proteinExistence type="predicted"/>
<sequence length="94" mass="11344">MDDIKKTSTDVHEYLTRIPLENWAVHAFDNTCKTDHNTNNVVEAFNGWMNKYRALPMLTMMERVRRKFMKRIRDRYENALSWESKIPPIVIRML</sequence>
<dbReference type="AlphaFoldDB" id="A0AAD9TRP6"/>
<gene>
    <name evidence="1" type="ORF">Ddye_022501</name>
</gene>
<reference evidence="1" key="1">
    <citation type="journal article" date="2023" name="Plant J.">
        <title>Genome sequences and population genomics provide insights into the demographic history, inbreeding, and mutation load of two 'living fossil' tree species of Dipteronia.</title>
        <authorList>
            <person name="Feng Y."/>
            <person name="Comes H.P."/>
            <person name="Chen J."/>
            <person name="Zhu S."/>
            <person name="Lu R."/>
            <person name="Zhang X."/>
            <person name="Li P."/>
            <person name="Qiu J."/>
            <person name="Olsen K.M."/>
            <person name="Qiu Y."/>
        </authorList>
    </citation>
    <scope>NUCLEOTIDE SEQUENCE</scope>
    <source>
        <strain evidence="1">KIB01</strain>
    </source>
</reference>
<name>A0AAD9TRP6_9ROSI</name>
<comment type="caution">
    <text evidence="1">The sequence shown here is derived from an EMBL/GenBank/DDBJ whole genome shotgun (WGS) entry which is preliminary data.</text>
</comment>
<protein>
    <submittedName>
        <fullName evidence="1">Uncharacterized protein</fullName>
    </submittedName>
</protein>
<organism evidence="1 2">
    <name type="scientific">Dipteronia dyeriana</name>
    <dbReference type="NCBI Taxonomy" id="168575"/>
    <lineage>
        <taxon>Eukaryota</taxon>
        <taxon>Viridiplantae</taxon>
        <taxon>Streptophyta</taxon>
        <taxon>Embryophyta</taxon>
        <taxon>Tracheophyta</taxon>
        <taxon>Spermatophyta</taxon>
        <taxon>Magnoliopsida</taxon>
        <taxon>eudicotyledons</taxon>
        <taxon>Gunneridae</taxon>
        <taxon>Pentapetalae</taxon>
        <taxon>rosids</taxon>
        <taxon>malvids</taxon>
        <taxon>Sapindales</taxon>
        <taxon>Sapindaceae</taxon>
        <taxon>Hippocastanoideae</taxon>
        <taxon>Acereae</taxon>
        <taxon>Dipteronia</taxon>
    </lineage>
</organism>
<keyword evidence="2" id="KW-1185">Reference proteome</keyword>
<dbReference type="Proteomes" id="UP001280121">
    <property type="component" value="Unassembled WGS sequence"/>
</dbReference>
<evidence type="ECO:0000313" key="2">
    <source>
        <dbReference type="Proteomes" id="UP001280121"/>
    </source>
</evidence>
<evidence type="ECO:0000313" key="1">
    <source>
        <dbReference type="EMBL" id="KAK2640738.1"/>
    </source>
</evidence>
<dbReference type="EMBL" id="JANJYI010000007">
    <property type="protein sequence ID" value="KAK2640738.1"/>
    <property type="molecule type" value="Genomic_DNA"/>
</dbReference>